<keyword evidence="2" id="KW-0378">Hydrolase</keyword>
<dbReference type="Proteomes" id="UP001499854">
    <property type="component" value="Unassembled WGS sequence"/>
</dbReference>
<evidence type="ECO:0000313" key="3">
    <source>
        <dbReference type="Proteomes" id="UP001499854"/>
    </source>
</evidence>
<dbReference type="PANTHER" id="PTHR43433:SF5">
    <property type="entry name" value="AB HYDROLASE-1 DOMAIN-CONTAINING PROTEIN"/>
    <property type="match status" value="1"/>
</dbReference>
<dbReference type="Pfam" id="PF00561">
    <property type="entry name" value="Abhydrolase_1"/>
    <property type="match status" value="1"/>
</dbReference>
<reference evidence="2 3" key="1">
    <citation type="journal article" date="2019" name="Int. J. Syst. Evol. Microbiol.">
        <title>The Global Catalogue of Microorganisms (GCM) 10K type strain sequencing project: providing services to taxonomists for standard genome sequencing and annotation.</title>
        <authorList>
            <consortium name="The Broad Institute Genomics Platform"/>
            <consortium name="The Broad Institute Genome Sequencing Center for Infectious Disease"/>
            <person name="Wu L."/>
            <person name="Ma J."/>
        </authorList>
    </citation>
    <scope>NUCLEOTIDE SEQUENCE [LARGE SCALE GENOMIC DNA]</scope>
    <source>
        <strain evidence="2 3">JCM 16013</strain>
    </source>
</reference>
<dbReference type="PANTHER" id="PTHR43433">
    <property type="entry name" value="HYDROLASE, ALPHA/BETA FOLD FAMILY PROTEIN"/>
    <property type="match status" value="1"/>
</dbReference>
<comment type="caution">
    <text evidence="2">The sequence shown here is derived from an EMBL/GenBank/DDBJ whole genome shotgun (WGS) entry which is preliminary data.</text>
</comment>
<feature type="domain" description="AB hydrolase-1" evidence="1">
    <location>
        <begin position="43"/>
        <end position="288"/>
    </location>
</feature>
<dbReference type="InterPro" id="IPR000073">
    <property type="entry name" value="AB_hydrolase_1"/>
</dbReference>
<dbReference type="GO" id="GO:0016787">
    <property type="term" value="F:hydrolase activity"/>
    <property type="evidence" value="ECO:0007669"/>
    <property type="project" value="UniProtKB-KW"/>
</dbReference>
<evidence type="ECO:0000313" key="2">
    <source>
        <dbReference type="EMBL" id="GAA1988792.1"/>
    </source>
</evidence>
<dbReference type="InterPro" id="IPR029058">
    <property type="entry name" value="AB_hydrolase_fold"/>
</dbReference>
<protein>
    <submittedName>
        <fullName evidence="2">Alpha/beta hydrolase</fullName>
    </submittedName>
</protein>
<dbReference type="InterPro" id="IPR050471">
    <property type="entry name" value="AB_hydrolase"/>
</dbReference>
<dbReference type="SUPFAM" id="SSF53474">
    <property type="entry name" value="alpha/beta-Hydrolases"/>
    <property type="match status" value="1"/>
</dbReference>
<sequence length="308" mass="31974">MTVIVPTGADNPLGGARVTGMPKASTNGVELEYETFGDPAAEPLLLIMGLGTQMTAWPDPFCGMIADAGYHVIRFDNRDSGLSTMVDAPVPDFGQLLGGDLSGVPYRMSDLASDAAGLLDVLDIPAAHVVGASMGGMIGQQMAIDHPRRVRSLCSIMSTTGARDVGQPAPEVLMLVFAPAAKTREEAIDRGQKMFETIGSPAYPTPTEALRTRIGEAYDRSYAPAGTARQLACIIASPDRTAALGSVTVPAAVVHGEADKLVDVSGGYATAAALGVTPLIIAGAGHDLPEELWETYVGAIVENARRAA</sequence>
<name>A0ABN2SMR3_9ACTN</name>
<dbReference type="EMBL" id="BAAAQM010000041">
    <property type="protein sequence ID" value="GAA1988792.1"/>
    <property type="molecule type" value="Genomic_DNA"/>
</dbReference>
<dbReference type="Gene3D" id="3.40.50.1820">
    <property type="entry name" value="alpha/beta hydrolase"/>
    <property type="match status" value="1"/>
</dbReference>
<gene>
    <name evidence="2" type="ORF">GCM10009838_59500</name>
</gene>
<organism evidence="2 3">
    <name type="scientific">Catenulispora subtropica</name>
    <dbReference type="NCBI Taxonomy" id="450798"/>
    <lineage>
        <taxon>Bacteria</taxon>
        <taxon>Bacillati</taxon>
        <taxon>Actinomycetota</taxon>
        <taxon>Actinomycetes</taxon>
        <taxon>Catenulisporales</taxon>
        <taxon>Catenulisporaceae</taxon>
        <taxon>Catenulispora</taxon>
    </lineage>
</organism>
<accession>A0ABN2SMR3</accession>
<keyword evidence="3" id="KW-1185">Reference proteome</keyword>
<evidence type="ECO:0000259" key="1">
    <source>
        <dbReference type="Pfam" id="PF00561"/>
    </source>
</evidence>
<proteinExistence type="predicted"/>